<reference evidence="2" key="1">
    <citation type="journal article" date="2019" name="Int. J. Syst. Evol. Microbiol.">
        <title>The Global Catalogue of Microorganisms (GCM) 10K type strain sequencing project: providing services to taxonomists for standard genome sequencing and annotation.</title>
        <authorList>
            <consortium name="The Broad Institute Genomics Platform"/>
            <consortium name="The Broad Institute Genome Sequencing Center for Infectious Disease"/>
            <person name="Wu L."/>
            <person name="Ma J."/>
        </authorList>
    </citation>
    <scope>NUCLEOTIDE SEQUENCE [LARGE SCALE GENOMIC DNA]</scope>
    <source>
        <strain evidence="2">NBRC 101365</strain>
    </source>
</reference>
<name>A0ABQ6CKG5_9HYPH</name>
<protein>
    <recommendedName>
        <fullName evidence="3">MarR family transcriptional regulator</fullName>
    </recommendedName>
</protein>
<evidence type="ECO:0000313" key="1">
    <source>
        <dbReference type="EMBL" id="GLS20122.1"/>
    </source>
</evidence>
<sequence>MGWEMVTELELLLLKCLGDNRGWTAKALARICGYNRDLVKYAFVRNHVLAPLRKRGLVEPMSESKPKIFVITDEGRAIVAAADA</sequence>
<evidence type="ECO:0008006" key="3">
    <source>
        <dbReference type="Google" id="ProtNLM"/>
    </source>
</evidence>
<dbReference type="EMBL" id="BSPC01000027">
    <property type="protein sequence ID" value="GLS20122.1"/>
    <property type="molecule type" value="Genomic_DNA"/>
</dbReference>
<proteinExistence type="predicted"/>
<comment type="caution">
    <text evidence="1">The sequence shown here is derived from an EMBL/GenBank/DDBJ whole genome shotgun (WGS) entry which is preliminary data.</text>
</comment>
<dbReference type="InterPro" id="IPR036390">
    <property type="entry name" value="WH_DNA-bd_sf"/>
</dbReference>
<organism evidence="1 2">
    <name type="scientific">Labrys miyagiensis</name>
    <dbReference type="NCBI Taxonomy" id="346912"/>
    <lineage>
        <taxon>Bacteria</taxon>
        <taxon>Pseudomonadati</taxon>
        <taxon>Pseudomonadota</taxon>
        <taxon>Alphaproteobacteria</taxon>
        <taxon>Hyphomicrobiales</taxon>
        <taxon>Xanthobacteraceae</taxon>
        <taxon>Labrys</taxon>
    </lineage>
</organism>
<gene>
    <name evidence="1" type="ORF">GCM10007874_31390</name>
</gene>
<dbReference type="Proteomes" id="UP001156882">
    <property type="component" value="Unassembled WGS sequence"/>
</dbReference>
<keyword evidence="2" id="KW-1185">Reference proteome</keyword>
<dbReference type="SUPFAM" id="SSF46785">
    <property type="entry name" value="Winged helix' DNA-binding domain"/>
    <property type="match status" value="1"/>
</dbReference>
<evidence type="ECO:0000313" key="2">
    <source>
        <dbReference type="Proteomes" id="UP001156882"/>
    </source>
</evidence>
<accession>A0ABQ6CKG5</accession>